<dbReference type="SUPFAM" id="SSF111418">
    <property type="entry name" value="Hormone receptor domain"/>
    <property type="match status" value="1"/>
</dbReference>
<gene>
    <name evidence="2" type="ORF">OTU49_003573</name>
</gene>
<dbReference type="SMART" id="SM00008">
    <property type="entry name" value="HormR"/>
    <property type="match status" value="1"/>
</dbReference>
<accession>A0AAW0XMR3</accession>
<dbReference type="AlphaFoldDB" id="A0AAW0XMR3"/>
<organism evidence="2 3">
    <name type="scientific">Cherax quadricarinatus</name>
    <name type="common">Australian red claw crayfish</name>
    <dbReference type="NCBI Taxonomy" id="27406"/>
    <lineage>
        <taxon>Eukaryota</taxon>
        <taxon>Metazoa</taxon>
        <taxon>Ecdysozoa</taxon>
        <taxon>Arthropoda</taxon>
        <taxon>Crustacea</taxon>
        <taxon>Multicrustacea</taxon>
        <taxon>Malacostraca</taxon>
        <taxon>Eumalacostraca</taxon>
        <taxon>Eucarida</taxon>
        <taxon>Decapoda</taxon>
        <taxon>Pleocyemata</taxon>
        <taxon>Astacidea</taxon>
        <taxon>Parastacoidea</taxon>
        <taxon>Parastacidae</taxon>
        <taxon>Cherax</taxon>
    </lineage>
</organism>
<dbReference type="GO" id="GO:0008528">
    <property type="term" value="F:G protein-coupled peptide receptor activity"/>
    <property type="evidence" value="ECO:0007669"/>
    <property type="project" value="TreeGrafter"/>
</dbReference>
<dbReference type="PROSITE" id="PS50227">
    <property type="entry name" value="G_PROTEIN_RECEP_F2_3"/>
    <property type="match status" value="1"/>
</dbReference>
<sequence length="131" mass="14858">MEEEEGPFLASYSKEGHNYIFEGANTEPTFTWESEEVSTLPPEGQKCLEDFWKSLPLDGVYCNATWDTLYCWPATQAGRIVSESCATVFSDVPDLLNYPGAFAYRECDGSGTWLWEGWTNYSQCLSVIEHQ</sequence>
<dbReference type="InterPro" id="IPR050332">
    <property type="entry name" value="GPCR_2"/>
</dbReference>
<name>A0AAW0XMR3_CHEQU</name>
<dbReference type="GO" id="GO:0005886">
    <property type="term" value="C:plasma membrane"/>
    <property type="evidence" value="ECO:0007669"/>
    <property type="project" value="TreeGrafter"/>
</dbReference>
<feature type="domain" description="G-protein coupled receptors family 2 profile 1" evidence="1">
    <location>
        <begin position="46"/>
        <end position="128"/>
    </location>
</feature>
<dbReference type="EMBL" id="JARKIK010000037">
    <property type="protein sequence ID" value="KAK8739319.1"/>
    <property type="molecule type" value="Genomic_DNA"/>
</dbReference>
<evidence type="ECO:0000259" key="1">
    <source>
        <dbReference type="PROSITE" id="PS50227"/>
    </source>
</evidence>
<dbReference type="PANTHER" id="PTHR45620">
    <property type="entry name" value="PDF RECEPTOR-LIKE PROTEIN-RELATED"/>
    <property type="match status" value="1"/>
</dbReference>
<reference evidence="2 3" key="1">
    <citation type="journal article" date="2024" name="BMC Genomics">
        <title>Genome assembly of redclaw crayfish (Cherax quadricarinatus) provides insights into its immune adaptation and hypoxia tolerance.</title>
        <authorList>
            <person name="Liu Z."/>
            <person name="Zheng J."/>
            <person name="Li H."/>
            <person name="Fang K."/>
            <person name="Wang S."/>
            <person name="He J."/>
            <person name="Zhou D."/>
            <person name="Weng S."/>
            <person name="Chi M."/>
            <person name="Gu Z."/>
            <person name="He J."/>
            <person name="Li F."/>
            <person name="Wang M."/>
        </authorList>
    </citation>
    <scope>NUCLEOTIDE SEQUENCE [LARGE SCALE GENOMIC DNA]</scope>
    <source>
        <strain evidence="2">ZL_2023a</strain>
    </source>
</reference>
<keyword evidence="3" id="KW-1185">Reference proteome</keyword>
<evidence type="ECO:0000313" key="3">
    <source>
        <dbReference type="Proteomes" id="UP001445076"/>
    </source>
</evidence>
<dbReference type="GO" id="GO:0007188">
    <property type="term" value="P:adenylate cyclase-modulating G protein-coupled receptor signaling pathway"/>
    <property type="evidence" value="ECO:0007669"/>
    <property type="project" value="TreeGrafter"/>
</dbReference>
<dbReference type="InterPro" id="IPR001879">
    <property type="entry name" value="GPCR_2_extracellular_dom"/>
</dbReference>
<dbReference type="Pfam" id="PF02793">
    <property type="entry name" value="HRM"/>
    <property type="match status" value="1"/>
</dbReference>
<dbReference type="InterPro" id="IPR036445">
    <property type="entry name" value="GPCR_2_extracell_dom_sf"/>
</dbReference>
<dbReference type="Gene3D" id="4.10.1240.10">
    <property type="entry name" value="GPCR, family 2, extracellular hormone receptor domain"/>
    <property type="match status" value="1"/>
</dbReference>
<comment type="caution">
    <text evidence="2">The sequence shown here is derived from an EMBL/GenBank/DDBJ whole genome shotgun (WGS) entry which is preliminary data.</text>
</comment>
<feature type="non-terminal residue" evidence="2">
    <location>
        <position position="131"/>
    </location>
</feature>
<dbReference type="Proteomes" id="UP001445076">
    <property type="component" value="Unassembled WGS sequence"/>
</dbReference>
<protein>
    <recommendedName>
        <fullName evidence="1">G-protein coupled receptors family 2 profile 1 domain-containing protein</fullName>
    </recommendedName>
</protein>
<proteinExistence type="predicted"/>
<evidence type="ECO:0000313" key="2">
    <source>
        <dbReference type="EMBL" id="KAK8739319.1"/>
    </source>
</evidence>